<dbReference type="PANTHER" id="PTHR45527">
    <property type="entry name" value="NONRIBOSOMAL PEPTIDE SYNTHETASE"/>
    <property type="match status" value="1"/>
</dbReference>
<dbReference type="InterPro" id="IPR009081">
    <property type="entry name" value="PP-bd_ACP"/>
</dbReference>
<dbReference type="InterPro" id="IPR001242">
    <property type="entry name" value="Condensation_dom"/>
</dbReference>
<dbReference type="Pfam" id="PF00501">
    <property type="entry name" value="AMP-binding"/>
    <property type="match status" value="1"/>
</dbReference>
<protein>
    <submittedName>
        <fullName evidence="5">Amino acid adenylation domain-containing protein</fullName>
    </submittedName>
</protein>
<evidence type="ECO:0000256" key="2">
    <source>
        <dbReference type="ARBA" id="ARBA00022450"/>
    </source>
</evidence>
<evidence type="ECO:0000256" key="3">
    <source>
        <dbReference type="ARBA" id="ARBA00022553"/>
    </source>
</evidence>
<dbReference type="InterPro" id="IPR000873">
    <property type="entry name" value="AMP-dep_synth/lig_dom"/>
</dbReference>
<dbReference type="Pfam" id="PF00668">
    <property type="entry name" value="Condensation"/>
    <property type="match status" value="1"/>
</dbReference>
<comment type="cofactor">
    <cofactor evidence="1">
        <name>pantetheine 4'-phosphate</name>
        <dbReference type="ChEBI" id="CHEBI:47942"/>
    </cofactor>
</comment>
<dbReference type="NCBIfam" id="TIGR01733">
    <property type="entry name" value="AA-adenyl-dom"/>
    <property type="match status" value="1"/>
</dbReference>
<keyword evidence="3" id="KW-0597">Phosphoprotein</keyword>
<evidence type="ECO:0000259" key="4">
    <source>
        <dbReference type="PROSITE" id="PS50075"/>
    </source>
</evidence>
<keyword evidence="6" id="KW-1185">Reference proteome</keyword>
<dbReference type="InterPro" id="IPR020845">
    <property type="entry name" value="AMP-binding_CS"/>
</dbReference>
<dbReference type="PROSITE" id="PS50075">
    <property type="entry name" value="CARRIER"/>
    <property type="match status" value="1"/>
</dbReference>
<dbReference type="InterPro" id="IPR025110">
    <property type="entry name" value="AMP-bd_C"/>
</dbReference>
<dbReference type="Pfam" id="PF00975">
    <property type="entry name" value="Thioesterase"/>
    <property type="match status" value="1"/>
</dbReference>
<dbReference type="Gene3D" id="3.40.50.980">
    <property type="match status" value="2"/>
</dbReference>
<dbReference type="Gene3D" id="3.40.50.1820">
    <property type="entry name" value="alpha/beta hydrolase"/>
    <property type="match status" value="1"/>
</dbReference>
<dbReference type="InterPro" id="IPR029058">
    <property type="entry name" value="AB_hydrolase_fold"/>
</dbReference>
<keyword evidence="2" id="KW-0596">Phosphopantetheine</keyword>
<dbReference type="PANTHER" id="PTHR45527:SF1">
    <property type="entry name" value="FATTY ACID SYNTHASE"/>
    <property type="match status" value="1"/>
</dbReference>
<dbReference type="CDD" id="cd05930">
    <property type="entry name" value="A_NRPS"/>
    <property type="match status" value="1"/>
</dbReference>
<dbReference type="Gene3D" id="2.30.38.10">
    <property type="entry name" value="Luciferase, Domain 3"/>
    <property type="match status" value="1"/>
</dbReference>
<dbReference type="SUPFAM" id="SSF47336">
    <property type="entry name" value="ACP-like"/>
    <property type="match status" value="1"/>
</dbReference>
<dbReference type="SUPFAM" id="SSF53474">
    <property type="entry name" value="alpha/beta-Hydrolases"/>
    <property type="match status" value="1"/>
</dbReference>
<dbReference type="InterPro" id="IPR036736">
    <property type="entry name" value="ACP-like_sf"/>
</dbReference>
<dbReference type="InterPro" id="IPR045851">
    <property type="entry name" value="AMP-bd_C_sf"/>
</dbReference>
<dbReference type="Gene3D" id="3.30.300.30">
    <property type="match status" value="1"/>
</dbReference>
<dbReference type="Pfam" id="PF13193">
    <property type="entry name" value="AMP-binding_C"/>
    <property type="match status" value="1"/>
</dbReference>
<dbReference type="SMART" id="SM00823">
    <property type="entry name" value="PKS_PP"/>
    <property type="match status" value="1"/>
</dbReference>
<accession>A0ABR8G0Q5</accession>
<dbReference type="Gene3D" id="1.10.1200.10">
    <property type="entry name" value="ACP-like"/>
    <property type="match status" value="1"/>
</dbReference>
<reference evidence="5 6" key="1">
    <citation type="journal article" date="2020" name="ISME J.">
        <title>Comparative genomics reveals insights into cyanobacterial evolution and habitat adaptation.</title>
        <authorList>
            <person name="Chen M.Y."/>
            <person name="Teng W.K."/>
            <person name="Zhao L."/>
            <person name="Hu C.X."/>
            <person name="Zhou Y.K."/>
            <person name="Han B.P."/>
            <person name="Song L.R."/>
            <person name="Shu W.S."/>
        </authorList>
    </citation>
    <scope>NUCLEOTIDE SEQUENCE [LARGE SCALE GENOMIC DNA]</scope>
    <source>
        <strain evidence="5 6">FACHB-130</strain>
    </source>
</reference>
<name>A0ABR8G0Q5_9NOSO</name>
<feature type="domain" description="Carrier" evidence="4">
    <location>
        <begin position="1002"/>
        <end position="1077"/>
    </location>
</feature>
<dbReference type="InterPro" id="IPR023213">
    <property type="entry name" value="CAT-like_dom_sf"/>
</dbReference>
<dbReference type="InterPro" id="IPR001031">
    <property type="entry name" value="Thioesterase"/>
</dbReference>
<gene>
    <name evidence="5" type="ORF">H6G74_21090</name>
</gene>
<dbReference type="Gene3D" id="3.30.559.30">
    <property type="entry name" value="Nonribosomal peptide synthetase, condensation domain"/>
    <property type="match status" value="1"/>
</dbReference>
<proteinExistence type="predicted"/>
<dbReference type="InterPro" id="IPR010071">
    <property type="entry name" value="AA_adenyl_dom"/>
</dbReference>
<sequence>MKVVTVNKSYQLSAIQQGMLFNSLVAQNSGVDIEQMICLIHEKIDVLAFQKAWQKVVERHAVLRTSFDWETGQEPLQCVQQQVEISLEQQDWCGLSDTEQSTKLQVYLQSDRTLGFQLNVAPLMRLALFRLRESVYQFVWTFHHVLLDGRSLSIIIKEVFTFYDAFCQGKDLQLPQPRPYQDHIAWLQQQDWSKSESFWRDLLKGFTAPTPLLVDSNPSEKKGFGEQAIRLSAKTTVMLQSLAKQHQITLNTLVQGAWALLLSRYSGESDVVFGATRACRHSSVTGADSMVGLLINTLPVRVKVSGEKPLLTWLKELRSQWVALRDYEHTPLTNIQRWSDVPGGTPLFDSILVFENYELNSVLRSQGDRWQNLEIKQEEQTNFPLTLVGYAESELLLKLKYNQNKFDDDKIGRMLGHLQTLLSSMAANPWQCLGELPLLTTDERQQMLMEWNHTQTDFAEQLCIHQLFEAQVEQTPDAIAVVCGQKQLTYKELNWRANQLAHHLKQLGVKPGVLVGVYLERSLEMIPAVLGILKAGGAYVPLEPSFPKARIQLLLSSLQINCLVTQTCLLPSIHELELSALQHLICLDKSAHSKFSSTPLHPHTPTPFIWHRSDLDLLPTENLPTSANSNDIAYVIFTSGSTGTPKGVVVRHQPVINLIEWVNKTFNVNANDRVLFITSLCFDLSVYDIFGLLAAGGSIRVVPSHDVRDPEALLHILCHEPITFWDSAPPALQQLAGFFPKVQATNCHPQLRLVFMSGDWIPVTLPDLLKTTFPGVEVISLGGATEATVWSNYYPIGKVEPHWKSIPYGKPIQNAQYYILDDYLNPCPIGVSGELHIGGECLASGYLNQPELTAQKFIPNPFSNNPKARLYKTGDLARYLSDGNIEFLGRIDHQVKIRGFRIELGEIESVLTQNKSVEETVVIAREDEPGNKRLVAYVVVNDESKPNMNELREFLREKLPEYMVPSAFVAIAKIPLTPNGKVDRRALPIPDQRPELEKAFLAPRNTIEIELARIFSEVLGIQSVGIRDNFFELGGNSLLAVKLFTQVEKAFGQKLPLATLLQSPTIEQLADILSQSNTKTSWSSLVTIQPGSRAKRPLFLIHALGGNVIGYQTLVRYLGTEQPVYGLQAQGLDGKQAPHTSVEDMAAHYIKEIRTVQPHSPYLLGGFSSGGTIAYEMARQFVAQGDRVALLAMFDTYNPSLYISHPSLLRTLYVYWLTLLRLPSVDRKNYILAKVDWFKSMLLGKHSSKFDLWNEHSFTDDANPYNMALIEALKQATMADYVVKSYPGKVTLFTTKEVLRWCQFKPCRGWSAMAKQGVEIHEVPGTHLGMLGEPGVQMLAEKLRFCLEEAQADHQVVSPKAEKMRWILQNEDYRGLKHQY</sequence>
<dbReference type="RefSeq" id="WP_190969518.1">
    <property type="nucleotide sequence ID" value="NZ_JACJTB010000032.1"/>
</dbReference>
<dbReference type="SUPFAM" id="SSF56801">
    <property type="entry name" value="Acetyl-CoA synthetase-like"/>
    <property type="match status" value="1"/>
</dbReference>
<dbReference type="SUPFAM" id="SSF52777">
    <property type="entry name" value="CoA-dependent acyltransferases"/>
    <property type="match status" value="2"/>
</dbReference>
<dbReference type="InterPro" id="IPR020806">
    <property type="entry name" value="PKS_PP-bd"/>
</dbReference>
<organism evidence="5 6">
    <name type="scientific">Nostoc spongiaeforme FACHB-130</name>
    <dbReference type="NCBI Taxonomy" id="1357510"/>
    <lineage>
        <taxon>Bacteria</taxon>
        <taxon>Bacillati</taxon>
        <taxon>Cyanobacteriota</taxon>
        <taxon>Cyanophyceae</taxon>
        <taxon>Nostocales</taxon>
        <taxon>Nostocaceae</taxon>
        <taxon>Nostoc</taxon>
    </lineage>
</organism>
<dbReference type="PROSITE" id="PS00455">
    <property type="entry name" value="AMP_BINDING"/>
    <property type="match status" value="1"/>
</dbReference>
<dbReference type="CDD" id="cd19543">
    <property type="entry name" value="DCL_NRPS"/>
    <property type="match status" value="1"/>
</dbReference>
<evidence type="ECO:0000313" key="5">
    <source>
        <dbReference type="EMBL" id="MBD2596806.1"/>
    </source>
</evidence>
<evidence type="ECO:0000256" key="1">
    <source>
        <dbReference type="ARBA" id="ARBA00001957"/>
    </source>
</evidence>
<dbReference type="Gene3D" id="3.30.559.10">
    <property type="entry name" value="Chloramphenicol acetyltransferase-like domain"/>
    <property type="match status" value="1"/>
</dbReference>
<comment type="caution">
    <text evidence="5">The sequence shown here is derived from an EMBL/GenBank/DDBJ whole genome shotgun (WGS) entry which is preliminary data.</text>
</comment>
<dbReference type="Pfam" id="PF00550">
    <property type="entry name" value="PP-binding"/>
    <property type="match status" value="1"/>
</dbReference>
<dbReference type="EMBL" id="JACJTB010000032">
    <property type="protein sequence ID" value="MBD2596806.1"/>
    <property type="molecule type" value="Genomic_DNA"/>
</dbReference>
<evidence type="ECO:0000313" key="6">
    <source>
        <dbReference type="Proteomes" id="UP000603457"/>
    </source>
</evidence>
<dbReference type="Proteomes" id="UP000603457">
    <property type="component" value="Unassembled WGS sequence"/>
</dbReference>